<dbReference type="InterPro" id="IPR012910">
    <property type="entry name" value="Plug_dom"/>
</dbReference>
<evidence type="ECO:0000256" key="2">
    <source>
        <dbReference type="ARBA" id="ARBA00022448"/>
    </source>
</evidence>
<keyword evidence="5 11" id="KW-0812">Transmembrane</keyword>
<feature type="signal peptide" evidence="12">
    <location>
        <begin position="1"/>
        <end position="21"/>
    </location>
</feature>
<feature type="domain" description="TonB-dependent receptor plug" evidence="13">
    <location>
        <begin position="125"/>
        <end position="229"/>
    </location>
</feature>
<evidence type="ECO:0000256" key="1">
    <source>
        <dbReference type="ARBA" id="ARBA00004571"/>
    </source>
</evidence>
<evidence type="ECO:0000256" key="11">
    <source>
        <dbReference type="PROSITE-ProRule" id="PRU01360"/>
    </source>
</evidence>
<dbReference type="AlphaFoldDB" id="A0A250FF71"/>
<dbReference type="Pfam" id="PF13715">
    <property type="entry name" value="CarbopepD_reg_2"/>
    <property type="match status" value="1"/>
</dbReference>
<feature type="chain" id="PRO_5013032732" evidence="12">
    <location>
        <begin position="22"/>
        <end position="940"/>
    </location>
</feature>
<dbReference type="EMBL" id="CP022384">
    <property type="protein sequence ID" value="ATA82677.1"/>
    <property type="molecule type" value="Genomic_DNA"/>
</dbReference>
<evidence type="ECO:0000256" key="9">
    <source>
        <dbReference type="ARBA" id="ARBA00023136"/>
    </source>
</evidence>
<accession>A0A250FF71</accession>
<dbReference type="RefSeq" id="WP_095914660.1">
    <property type="nucleotide sequence ID" value="NZ_CP022384.1"/>
</dbReference>
<evidence type="ECO:0000256" key="6">
    <source>
        <dbReference type="ARBA" id="ARBA00023004"/>
    </source>
</evidence>
<dbReference type="PANTHER" id="PTHR32552:SF81">
    <property type="entry name" value="TONB-DEPENDENT OUTER MEMBRANE RECEPTOR"/>
    <property type="match status" value="1"/>
</dbReference>
<sequence>MKNKVRWLIFCLLWLSGVAQAQLKFVSGVVKEADGTPLMGVSVVVRGTASAKGVITDVDGKYQLKVLAGSTLDFSTIGFRSVSKLVPKINAAEITMNVVLPEEQICFYPAPPEEKMIALGIEKTSNIPYKIEAFTQKYINQGQSDNVLSSLDGMVAGLNVQRTALGVGERRVTMRGMRSLFSDNNVLYVIDGVPYDQPSDINPEDIKEVRVLMGASASALYGASAANGVVLIQTQKPQNRDIRVRLSSSLQFENAYNLPQMQNTYGNEAGQYTSWGRKLSTPSSFDAKDFFRTGYQAMTAVNLSGGSISNRTYASVGSLQTKGVVPNTAYNRYNIWVRNVNELLNEDIVLDLTGGYTHQFQRNQVGHGIASNPIAGLYLYPRGENFAQERYFERYDPAAGYAKQYWYAGSGTADTPADMGENIQNPYWVAYRNVRPESKDRYFLSSKLFFNISNRFSLTTRFSLDNSYYKREDRRYASTLPAYAGENGYYASEKESTQQQYADAILKYVSTIYGHLQFTTYVGAIYQATAQNREGYGGNLLSPNKFNLANITPSQLRALPNHLDYQQKNGAAFLLAEVWWKYIQLTASGRADFSLSHPYASSKAIISPSVGLSTSLLRMFDLDIKYLQNAKVWAFYTEVAAPLRYKGWSERIFLPEKLQAERTRSYEAGISTSWLNDQVGLNAAVYRTLTSNQLVPTAMPYGSAYTYQWAQAGEVENQGIELSAIYRNNSSLFSYRLALNATANRNKITQLGTEQVLNDYFRLREGDQIGDLYDTNGKRLGSTNPDCLFGLKGAMTYKNWDFDFWIKARLGGEVLSDTERYLDRYGVSQASATARDTENDLLGIPAPYYFQHKPTEKYVYEATNLRLQRLALTYHFNKISMIKGFSDFSLSLIADNVLMLYNKAPFDPELVSGTGTYEAGYDLFMLPSVRSYGLKVNFQF</sequence>
<keyword evidence="9 11" id="KW-0472">Membrane</keyword>
<evidence type="ECO:0000256" key="8">
    <source>
        <dbReference type="ARBA" id="ARBA00023077"/>
    </source>
</evidence>
<dbReference type="Pfam" id="PF07715">
    <property type="entry name" value="Plug"/>
    <property type="match status" value="1"/>
</dbReference>
<dbReference type="InterPro" id="IPR037066">
    <property type="entry name" value="Plug_dom_sf"/>
</dbReference>
<keyword evidence="4" id="KW-0410">Iron transport</keyword>
<evidence type="ECO:0000256" key="3">
    <source>
        <dbReference type="ARBA" id="ARBA00022452"/>
    </source>
</evidence>
<dbReference type="InterPro" id="IPR039426">
    <property type="entry name" value="TonB-dep_rcpt-like"/>
</dbReference>
<evidence type="ECO:0000313" key="14">
    <source>
        <dbReference type="EMBL" id="ATA82677.1"/>
    </source>
</evidence>
<dbReference type="KEGG" id="clk:CGC53_10170"/>
<comment type="subcellular location">
    <subcellularLocation>
        <location evidence="1 11">Cell outer membrane</location>
        <topology evidence="1 11">Multi-pass membrane protein</topology>
    </subcellularLocation>
</comment>
<keyword evidence="7" id="KW-0406">Ion transport</keyword>
<keyword evidence="6" id="KW-0408">Iron</keyword>
<keyword evidence="8" id="KW-0798">TonB box</keyword>
<organism evidence="14 15">
    <name type="scientific">Capnocytophaga leadbetteri</name>
    <dbReference type="NCBI Taxonomy" id="327575"/>
    <lineage>
        <taxon>Bacteria</taxon>
        <taxon>Pseudomonadati</taxon>
        <taxon>Bacteroidota</taxon>
        <taxon>Flavobacteriia</taxon>
        <taxon>Flavobacteriales</taxon>
        <taxon>Flavobacteriaceae</taxon>
        <taxon>Capnocytophaga</taxon>
    </lineage>
</organism>
<dbReference type="GO" id="GO:0006826">
    <property type="term" value="P:iron ion transport"/>
    <property type="evidence" value="ECO:0007669"/>
    <property type="project" value="UniProtKB-KW"/>
</dbReference>
<proteinExistence type="inferred from homology"/>
<dbReference type="SUPFAM" id="SSF49464">
    <property type="entry name" value="Carboxypeptidase regulatory domain-like"/>
    <property type="match status" value="1"/>
</dbReference>
<dbReference type="Gene3D" id="2.60.40.1120">
    <property type="entry name" value="Carboxypeptidase-like, regulatory domain"/>
    <property type="match status" value="1"/>
</dbReference>
<evidence type="ECO:0000256" key="4">
    <source>
        <dbReference type="ARBA" id="ARBA00022496"/>
    </source>
</evidence>
<evidence type="ECO:0000256" key="12">
    <source>
        <dbReference type="SAM" id="SignalP"/>
    </source>
</evidence>
<evidence type="ECO:0000259" key="13">
    <source>
        <dbReference type="Pfam" id="PF07715"/>
    </source>
</evidence>
<dbReference type="Gene3D" id="2.170.130.10">
    <property type="entry name" value="TonB-dependent receptor, plug domain"/>
    <property type="match status" value="1"/>
</dbReference>
<keyword evidence="2 11" id="KW-0813">Transport</keyword>
<dbReference type="InterPro" id="IPR036942">
    <property type="entry name" value="Beta-barrel_TonB_sf"/>
</dbReference>
<evidence type="ECO:0000256" key="7">
    <source>
        <dbReference type="ARBA" id="ARBA00023065"/>
    </source>
</evidence>
<dbReference type="SUPFAM" id="SSF56935">
    <property type="entry name" value="Porins"/>
    <property type="match status" value="1"/>
</dbReference>
<evidence type="ECO:0000256" key="10">
    <source>
        <dbReference type="ARBA" id="ARBA00023237"/>
    </source>
</evidence>
<dbReference type="PANTHER" id="PTHR32552">
    <property type="entry name" value="FERRICHROME IRON RECEPTOR-RELATED"/>
    <property type="match status" value="1"/>
</dbReference>
<dbReference type="PROSITE" id="PS52016">
    <property type="entry name" value="TONB_DEPENDENT_REC_3"/>
    <property type="match status" value="1"/>
</dbReference>
<keyword evidence="15" id="KW-1185">Reference proteome</keyword>
<evidence type="ECO:0000256" key="5">
    <source>
        <dbReference type="ARBA" id="ARBA00022692"/>
    </source>
</evidence>
<comment type="similarity">
    <text evidence="11">Belongs to the TonB-dependent receptor family.</text>
</comment>
<evidence type="ECO:0000313" key="15">
    <source>
        <dbReference type="Proteomes" id="UP000217276"/>
    </source>
</evidence>
<keyword evidence="12" id="KW-0732">Signal</keyword>
<protein>
    <submittedName>
        <fullName evidence="14">SusC/RagA family TonB-linked outer membrane protein</fullName>
    </submittedName>
</protein>
<dbReference type="Gene3D" id="2.40.170.20">
    <property type="entry name" value="TonB-dependent receptor, beta-barrel domain"/>
    <property type="match status" value="1"/>
</dbReference>
<dbReference type="InterPro" id="IPR008969">
    <property type="entry name" value="CarboxyPept-like_regulatory"/>
</dbReference>
<name>A0A250FF71_9FLAO</name>
<reference evidence="15" key="1">
    <citation type="submission" date="2017-06" db="EMBL/GenBank/DDBJ databases">
        <title>Capnocytophaga spp. assemblies.</title>
        <authorList>
            <person name="Gulvik C.A."/>
        </authorList>
    </citation>
    <scope>NUCLEOTIDE SEQUENCE [LARGE SCALE GENOMIC DNA]</scope>
    <source>
        <strain evidence="15">H6253</strain>
    </source>
</reference>
<gene>
    <name evidence="14" type="ORF">CGC53_10170</name>
</gene>
<keyword evidence="3 11" id="KW-1134">Transmembrane beta strand</keyword>
<keyword evidence="10 11" id="KW-0998">Cell outer membrane</keyword>
<dbReference type="GO" id="GO:0009279">
    <property type="term" value="C:cell outer membrane"/>
    <property type="evidence" value="ECO:0007669"/>
    <property type="project" value="UniProtKB-SubCell"/>
</dbReference>
<dbReference type="Proteomes" id="UP000217276">
    <property type="component" value="Chromosome"/>
</dbReference>